<evidence type="ECO:0000256" key="5">
    <source>
        <dbReference type="ARBA" id="ARBA00023295"/>
    </source>
</evidence>
<dbReference type="InterPro" id="IPR025705">
    <property type="entry name" value="Beta_hexosaminidase_sua/sub"/>
</dbReference>
<keyword evidence="4" id="KW-0378">Hydrolase</keyword>
<protein>
    <recommendedName>
        <fullName evidence="3">beta-N-acetylhexosaminidase</fullName>
        <ecNumber evidence="3">3.2.1.52</ecNumber>
    </recommendedName>
</protein>
<evidence type="ECO:0000259" key="8">
    <source>
        <dbReference type="Pfam" id="PF00728"/>
    </source>
</evidence>
<keyword evidence="11" id="KW-1185">Reference proteome</keyword>
<dbReference type="AlphaFoldDB" id="A0A1M6H576"/>
<dbReference type="GO" id="GO:0016020">
    <property type="term" value="C:membrane"/>
    <property type="evidence" value="ECO:0007669"/>
    <property type="project" value="TreeGrafter"/>
</dbReference>
<proteinExistence type="inferred from homology"/>
<evidence type="ECO:0000256" key="4">
    <source>
        <dbReference type="ARBA" id="ARBA00022801"/>
    </source>
</evidence>
<dbReference type="Gene3D" id="3.30.379.10">
    <property type="entry name" value="Chitobiase/beta-hexosaminidase domain 2-like"/>
    <property type="match status" value="1"/>
</dbReference>
<evidence type="ECO:0000256" key="1">
    <source>
        <dbReference type="ARBA" id="ARBA00001231"/>
    </source>
</evidence>
<dbReference type="SUPFAM" id="SSF55545">
    <property type="entry name" value="beta-N-acetylhexosaminidase-like domain"/>
    <property type="match status" value="1"/>
</dbReference>
<dbReference type="GO" id="GO:0030203">
    <property type="term" value="P:glycosaminoglycan metabolic process"/>
    <property type="evidence" value="ECO:0007669"/>
    <property type="project" value="TreeGrafter"/>
</dbReference>
<dbReference type="Gene3D" id="3.20.20.80">
    <property type="entry name" value="Glycosidases"/>
    <property type="match status" value="1"/>
</dbReference>
<dbReference type="InterPro" id="IPR029018">
    <property type="entry name" value="Hex-like_dom2"/>
</dbReference>
<gene>
    <name evidence="10" type="ORF">SAMN02745181_1366</name>
</gene>
<name>A0A1M6H576_9BACT</name>
<feature type="domain" description="Glycoside hydrolase family 20 catalytic" evidence="8">
    <location>
        <begin position="157"/>
        <end position="506"/>
    </location>
</feature>
<dbReference type="EMBL" id="FQYR01000003">
    <property type="protein sequence ID" value="SHJ17351.1"/>
    <property type="molecule type" value="Genomic_DNA"/>
</dbReference>
<accession>A0A1M6H576</accession>
<feature type="chain" id="PRO_5012477670" description="beta-N-acetylhexosaminidase" evidence="7">
    <location>
        <begin position="21"/>
        <end position="663"/>
    </location>
</feature>
<dbReference type="PRINTS" id="PR00738">
    <property type="entry name" value="GLHYDRLASE20"/>
</dbReference>
<dbReference type="Proteomes" id="UP000184510">
    <property type="component" value="Unassembled WGS sequence"/>
</dbReference>
<dbReference type="PANTHER" id="PTHR22600">
    <property type="entry name" value="BETA-HEXOSAMINIDASE"/>
    <property type="match status" value="1"/>
</dbReference>
<organism evidence="10 11">
    <name type="scientific">Rubritalea squalenifaciens DSM 18772</name>
    <dbReference type="NCBI Taxonomy" id="1123071"/>
    <lineage>
        <taxon>Bacteria</taxon>
        <taxon>Pseudomonadati</taxon>
        <taxon>Verrucomicrobiota</taxon>
        <taxon>Verrucomicrobiia</taxon>
        <taxon>Verrucomicrobiales</taxon>
        <taxon>Rubritaleaceae</taxon>
        <taxon>Rubritalea</taxon>
    </lineage>
</organism>
<dbReference type="GO" id="GO:0005975">
    <property type="term" value="P:carbohydrate metabolic process"/>
    <property type="evidence" value="ECO:0007669"/>
    <property type="project" value="InterPro"/>
</dbReference>
<dbReference type="CDD" id="cd06563">
    <property type="entry name" value="GH20_chitobiase-like"/>
    <property type="match status" value="1"/>
</dbReference>
<evidence type="ECO:0000256" key="6">
    <source>
        <dbReference type="PIRSR" id="PIRSR625705-1"/>
    </source>
</evidence>
<evidence type="ECO:0000256" key="2">
    <source>
        <dbReference type="ARBA" id="ARBA00006285"/>
    </source>
</evidence>
<keyword evidence="5" id="KW-0326">Glycosidase</keyword>
<sequence>MIKKTVFSCLVFTASAFVSAGEPCSIIPMPAQVAVKQGHFTISQDTVIVAPESLATEAAALRDRLAPATGLNLEIKGQAAGPQIKLALDKSLRELGREGYRLDVVEKGIVIRAADPAGAFYGVMSLLQLLPAEVVSKQAVEAKWEVPFVSIQDKPRFAWRAFMLDEARYFKGEQEVLKLIDQMAALKMNVFHWHLTDDQGWRIEIKKYPKLTSVGSKRKDTQIGGWNSKNYSGEPHEGYYTQEQIKKIVAYAQDRHITIVPEIGMPGHAQAAIAAYPWLGTKNEEVEVSTRFGKHFHTYNPASDKVYQAMYDIFDEVIALFPSPIIHIGGDEVRYDHWKESEEVKALMKREKLKTNADVQIYFTNRIAKIVESKKRNIMGWNEIMGVNVHGGLNAGDEAEAAKLSPDTVVHFWKGSMELAKQAVKDGHRIVNSVHSSTYLDYGYGSISLQKAYSFDPVIKGLTKDEEKNIIGTGCQMWGEWIPTVERMEQQIYPRLAAYAEVGWTPLEQKDYASFKERMKGQLKRWDLQGIHYAKDQVAKISKEDFFNHVKIDEWKPAQVTEEWKEVEFQTAGQFKNAGVYEVVFLYEKGLHALEVSEVSLCEDGKAVSVDKHNAFSGGQLKDIVYKLKLEKVKPGASYTLRAKIKGSGGTDSLGVIKIRAAE</sequence>
<dbReference type="SUPFAM" id="SSF51445">
    <property type="entry name" value="(Trans)glycosidases"/>
    <property type="match status" value="1"/>
</dbReference>
<evidence type="ECO:0000313" key="10">
    <source>
        <dbReference type="EMBL" id="SHJ17351.1"/>
    </source>
</evidence>
<dbReference type="Pfam" id="PF02838">
    <property type="entry name" value="Glyco_hydro_20b"/>
    <property type="match status" value="1"/>
</dbReference>
<reference evidence="10 11" key="1">
    <citation type="submission" date="2016-11" db="EMBL/GenBank/DDBJ databases">
        <authorList>
            <person name="Jaros S."/>
            <person name="Januszkiewicz K."/>
            <person name="Wedrychowicz H."/>
        </authorList>
    </citation>
    <scope>NUCLEOTIDE SEQUENCE [LARGE SCALE GENOMIC DNA]</scope>
    <source>
        <strain evidence="10 11">DSM 18772</strain>
    </source>
</reference>
<dbReference type="InterPro" id="IPR015882">
    <property type="entry name" value="HEX_bac_N"/>
</dbReference>
<dbReference type="EC" id="3.2.1.52" evidence="3"/>
<evidence type="ECO:0000256" key="7">
    <source>
        <dbReference type="SAM" id="SignalP"/>
    </source>
</evidence>
<dbReference type="InterPro" id="IPR015883">
    <property type="entry name" value="Glyco_hydro_20_cat"/>
</dbReference>
<evidence type="ECO:0000256" key="3">
    <source>
        <dbReference type="ARBA" id="ARBA00012663"/>
    </source>
</evidence>
<dbReference type="RefSeq" id="WP_143158736.1">
    <property type="nucleotide sequence ID" value="NZ_FQYR01000003.1"/>
</dbReference>
<dbReference type="InParanoid" id="A0A1M6H576"/>
<feature type="signal peptide" evidence="7">
    <location>
        <begin position="1"/>
        <end position="20"/>
    </location>
</feature>
<feature type="active site" description="Proton donor" evidence="6">
    <location>
        <position position="332"/>
    </location>
</feature>
<dbReference type="InterPro" id="IPR017853">
    <property type="entry name" value="GH"/>
</dbReference>
<keyword evidence="7" id="KW-0732">Signal</keyword>
<dbReference type="Pfam" id="PF00728">
    <property type="entry name" value="Glyco_hydro_20"/>
    <property type="match status" value="1"/>
</dbReference>
<dbReference type="PANTHER" id="PTHR22600:SF57">
    <property type="entry name" value="BETA-N-ACETYLHEXOSAMINIDASE"/>
    <property type="match status" value="1"/>
</dbReference>
<feature type="domain" description="Beta-hexosaminidase bacterial type N-terminal" evidence="9">
    <location>
        <begin position="24"/>
        <end position="153"/>
    </location>
</feature>
<comment type="similarity">
    <text evidence="2">Belongs to the glycosyl hydrolase 20 family.</text>
</comment>
<comment type="catalytic activity">
    <reaction evidence="1">
        <text>Hydrolysis of terminal non-reducing N-acetyl-D-hexosamine residues in N-acetyl-beta-D-hexosaminides.</text>
        <dbReference type="EC" id="3.2.1.52"/>
    </reaction>
</comment>
<evidence type="ECO:0000313" key="11">
    <source>
        <dbReference type="Proteomes" id="UP000184510"/>
    </source>
</evidence>
<dbReference type="GO" id="GO:0004563">
    <property type="term" value="F:beta-N-acetylhexosaminidase activity"/>
    <property type="evidence" value="ECO:0007669"/>
    <property type="project" value="UniProtKB-EC"/>
</dbReference>
<evidence type="ECO:0000259" key="9">
    <source>
        <dbReference type="Pfam" id="PF02838"/>
    </source>
</evidence>
<dbReference type="STRING" id="1123071.SAMN02745181_1366"/>